<evidence type="ECO:0000256" key="3">
    <source>
        <dbReference type="ARBA" id="ARBA00011355"/>
    </source>
</evidence>
<evidence type="ECO:0000313" key="12">
    <source>
        <dbReference type="EMBL" id="PTB39774.1"/>
    </source>
</evidence>
<keyword evidence="13" id="KW-1185">Reference proteome</keyword>
<feature type="binding site" evidence="10">
    <location>
        <position position="237"/>
    </location>
    <ligand>
        <name>FAD</name>
        <dbReference type="ChEBI" id="CHEBI:57692"/>
    </ligand>
</feature>
<evidence type="ECO:0000256" key="7">
    <source>
        <dbReference type="ARBA" id="ARBA00022982"/>
    </source>
</evidence>
<dbReference type="SUPFAM" id="SSF52467">
    <property type="entry name" value="DHS-like NAD/FAD-binding domain"/>
    <property type="match status" value="1"/>
</dbReference>
<keyword evidence="9" id="KW-0496">Mitochondrion</keyword>
<evidence type="ECO:0000256" key="1">
    <source>
        <dbReference type="ARBA" id="ARBA00004305"/>
    </source>
</evidence>
<dbReference type="InterPro" id="IPR014729">
    <property type="entry name" value="Rossmann-like_a/b/a_fold"/>
</dbReference>
<comment type="similarity">
    <text evidence="2 9">Belongs to the ETF alpha-subunit/FixB family.</text>
</comment>
<sequence>MLSLTRQLLSKRGDAVLGRSMRWASFKYSQSSALSTLAILEQRDGQLVHGSLSALTAGIKVGGPVHAFLVGTNVSSAAEQAAKVNGVEKIITVESDAYNKGLPENYAPLLVENIKKGNYTHVIAGHTAFGKSVLPRVAALLDSQQISDVTSIEDEKTFVRPIYAGNAIATVESTDAIKILTIRGTAFAPATPEQASTPIETGVDPKSEAISEWVSEDLAKSDRPDLATASKVVSGGRGLKSKEEFDKVMLPLADALGAAVGASRAAVDSGYADNSLQVGQTGKVVAPQLYMAVGISGAIQHLAGMKDSKVIAAINKDPDAPIFQIADAGLVGDLFEKVPELTEKLKSS</sequence>
<dbReference type="Pfam" id="PF01012">
    <property type="entry name" value="ETF"/>
    <property type="match status" value="1"/>
</dbReference>
<dbReference type="FunFam" id="3.40.50.1220:FF:000001">
    <property type="entry name" value="Electron transfer flavoprotein, alpha subunit"/>
    <property type="match status" value="1"/>
</dbReference>
<evidence type="ECO:0000256" key="9">
    <source>
        <dbReference type="PIRNR" id="PIRNR000089"/>
    </source>
</evidence>
<dbReference type="InterPro" id="IPR033947">
    <property type="entry name" value="ETF_alpha_N"/>
</dbReference>
<dbReference type="EMBL" id="KZ679263">
    <property type="protein sequence ID" value="PTB39774.1"/>
    <property type="molecule type" value="Genomic_DNA"/>
</dbReference>
<evidence type="ECO:0000256" key="8">
    <source>
        <dbReference type="ARBA" id="ARBA00025416"/>
    </source>
</evidence>
<feature type="domain" description="Electron transfer flavoprotein alpha/beta-subunit N-terminal" evidence="11">
    <location>
        <begin position="36"/>
        <end position="217"/>
    </location>
</feature>
<evidence type="ECO:0000256" key="5">
    <source>
        <dbReference type="ARBA" id="ARBA00022630"/>
    </source>
</evidence>
<dbReference type="Pfam" id="PF00766">
    <property type="entry name" value="ETF_alpha"/>
    <property type="match status" value="1"/>
</dbReference>
<dbReference type="InterPro" id="IPR029035">
    <property type="entry name" value="DHS-like_NAD/FAD-binding_dom"/>
</dbReference>
<dbReference type="SMART" id="SM00893">
    <property type="entry name" value="ETF"/>
    <property type="match status" value="1"/>
</dbReference>
<keyword evidence="6 9" id="KW-0274">FAD</keyword>
<evidence type="ECO:0000259" key="11">
    <source>
        <dbReference type="SMART" id="SM00893"/>
    </source>
</evidence>
<gene>
    <name evidence="12" type="ORF">M441DRAFT_142200</name>
</gene>
<organism evidence="12 13">
    <name type="scientific">Trichoderma asperellum (strain ATCC 204424 / CBS 433.97 / NBRC 101777)</name>
    <dbReference type="NCBI Taxonomy" id="1042311"/>
    <lineage>
        <taxon>Eukaryota</taxon>
        <taxon>Fungi</taxon>
        <taxon>Dikarya</taxon>
        <taxon>Ascomycota</taxon>
        <taxon>Pezizomycotina</taxon>
        <taxon>Sordariomycetes</taxon>
        <taxon>Hypocreomycetidae</taxon>
        <taxon>Hypocreales</taxon>
        <taxon>Hypocreaceae</taxon>
        <taxon>Trichoderma</taxon>
    </lineage>
</organism>
<accession>A0A2T3Z4Q0</accession>
<dbReference type="STRING" id="1042311.A0A2T3Z4Q0"/>
<evidence type="ECO:0000256" key="6">
    <source>
        <dbReference type="ARBA" id="ARBA00022827"/>
    </source>
</evidence>
<dbReference type="Gene3D" id="3.40.50.1220">
    <property type="entry name" value="TPP-binding domain"/>
    <property type="match status" value="1"/>
</dbReference>
<feature type="binding site" evidence="10">
    <location>
        <begin position="294"/>
        <end position="301"/>
    </location>
    <ligand>
        <name>FAD</name>
        <dbReference type="ChEBI" id="CHEBI:57692"/>
    </ligand>
</feature>
<keyword evidence="7 9" id="KW-0249">Electron transport</keyword>
<dbReference type="GO" id="GO:0050660">
    <property type="term" value="F:flavin adenine dinucleotide binding"/>
    <property type="evidence" value="ECO:0007669"/>
    <property type="project" value="InterPro"/>
</dbReference>
<dbReference type="PANTHER" id="PTHR43153:SF1">
    <property type="entry name" value="ELECTRON TRANSFER FLAVOPROTEIN SUBUNIT ALPHA, MITOCHONDRIAL"/>
    <property type="match status" value="1"/>
</dbReference>
<dbReference type="Proteomes" id="UP000240493">
    <property type="component" value="Unassembled WGS sequence"/>
</dbReference>
<comment type="subcellular location">
    <subcellularLocation>
        <location evidence="1 9">Mitochondrion matrix</location>
    </subcellularLocation>
</comment>
<comment type="subunit">
    <text evidence="3 9">Heterodimer of an alpha and a beta subunit.</text>
</comment>
<feature type="binding site" evidence="10">
    <location>
        <begin position="263"/>
        <end position="264"/>
    </location>
    <ligand>
        <name>FAD</name>
        <dbReference type="ChEBI" id="CHEBI:57692"/>
    </ligand>
</feature>
<reference evidence="12 13" key="1">
    <citation type="submission" date="2016-07" db="EMBL/GenBank/DDBJ databases">
        <title>Multiple horizontal gene transfer events from other fungi enriched the ability of initially mycotrophic Trichoderma (Ascomycota) to feed on dead plant biomass.</title>
        <authorList>
            <consortium name="DOE Joint Genome Institute"/>
            <person name="Aerts A."/>
            <person name="Atanasova L."/>
            <person name="Chenthamara K."/>
            <person name="Zhang J."/>
            <person name="Grujic M."/>
            <person name="Henrissat B."/>
            <person name="Kuo A."/>
            <person name="Salamov A."/>
            <person name="Lipzen A."/>
            <person name="Labutti K."/>
            <person name="Barry K."/>
            <person name="Miao Y."/>
            <person name="Rahimi M.J."/>
            <person name="Shen Q."/>
            <person name="Grigoriev I.V."/>
            <person name="Kubicek C.P."/>
            <person name="Druzhinina I.S."/>
        </authorList>
    </citation>
    <scope>NUCLEOTIDE SEQUENCE [LARGE SCALE GENOMIC DNA]</scope>
    <source>
        <strain evidence="12 13">CBS 433.97</strain>
    </source>
</reference>
<dbReference type="PROSITE" id="PS00696">
    <property type="entry name" value="ETF_ALPHA"/>
    <property type="match status" value="1"/>
</dbReference>
<dbReference type="InterPro" id="IPR001308">
    <property type="entry name" value="ETF_a/FixB"/>
</dbReference>
<name>A0A2T3Z4Q0_TRIA4</name>
<dbReference type="CDD" id="cd01715">
    <property type="entry name" value="ETF_alpha"/>
    <property type="match status" value="1"/>
</dbReference>
<dbReference type="Gene3D" id="3.40.50.620">
    <property type="entry name" value="HUPs"/>
    <property type="match status" value="1"/>
</dbReference>
<dbReference type="SUPFAM" id="SSF52402">
    <property type="entry name" value="Adenine nucleotide alpha hydrolases-like"/>
    <property type="match status" value="1"/>
</dbReference>
<dbReference type="PANTHER" id="PTHR43153">
    <property type="entry name" value="ELECTRON TRANSFER FLAVOPROTEIN ALPHA"/>
    <property type="match status" value="1"/>
</dbReference>
<comment type="cofactor">
    <cofactor evidence="9 10">
        <name>FAD</name>
        <dbReference type="ChEBI" id="CHEBI:57692"/>
    </cofactor>
    <text evidence="9 10">Binds 1 FAD per dimer.</text>
</comment>
<feature type="binding site" evidence="10">
    <location>
        <position position="315"/>
    </location>
    <ligand>
        <name>FAD</name>
        <dbReference type="ChEBI" id="CHEBI:57692"/>
    </ligand>
</feature>
<proteinExistence type="inferred from homology"/>
<dbReference type="GO" id="GO:0005759">
    <property type="term" value="C:mitochondrial matrix"/>
    <property type="evidence" value="ECO:0007669"/>
    <property type="project" value="UniProtKB-SubCell"/>
</dbReference>
<dbReference type="InterPro" id="IPR014730">
    <property type="entry name" value="ETF_a/b_N"/>
</dbReference>
<keyword evidence="5 9" id="KW-0285">Flavoprotein</keyword>
<dbReference type="OrthoDB" id="1715808at2759"/>
<evidence type="ECO:0000256" key="2">
    <source>
        <dbReference type="ARBA" id="ARBA00005817"/>
    </source>
</evidence>
<protein>
    <recommendedName>
        <fullName evidence="9">Probable electron transfer flavoprotein subunit alpha</fullName>
    </recommendedName>
</protein>
<comment type="function">
    <text evidence="8 9">The electron transfer flavoprotein serves as a specific electron acceptor for several dehydrogenases, including five acyl-CoA dehydrogenases, glutaryl-CoA and sarcosine dehydrogenase. It transfers the electrons to the main mitochondrial respiratory chain via ETF-ubiquinone oxidoreductase (ETF dehydrogenase).</text>
</comment>
<dbReference type="AlphaFoldDB" id="A0A2T3Z4Q0"/>
<keyword evidence="4 9" id="KW-0813">Transport</keyword>
<dbReference type="PIRSF" id="PIRSF000089">
    <property type="entry name" value="Electra_flavoP_a"/>
    <property type="match status" value="1"/>
</dbReference>
<evidence type="ECO:0000256" key="4">
    <source>
        <dbReference type="ARBA" id="ARBA00022448"/>
    </source>
</evidence>
<dbReference type="FunFam" id="3.40.50.620:FF:000041">
    <property type="entry name" value="Electron transfer flavoprotein alpha subunit"/>
    <property type="match status" value="1"/>
</dbReference>
<feature type="binding site" evidence="10">
    <location>
        <begin position="277"/>
        <end position="281"/>
    </location>
    <ligand>
        <name>FAD</name>
        <dbReference type="ChEBI" id="CHEBI:57692"/>
    </ligand>
</feature>
<dbReference type="InterPro" id="IPR014731">
    <property type="entry name" value="ETF_asu_C"/>
</dbReference>
<dbReference type="GO" id="GO:0009055">
    <property type="term" value="F:electron transfer activity"/>
    <property type="evidence" value="ECO:0007669"/>
    <property type="project" value="InterPro"/>
</dbReference>
<evidence type="ECO:0000256" key="10">
    <source>
        <dbReference type="PIRSR" id="PIRSR000089-1"/>
    </source>
</evidence>
<dbReference type="GO" id="GO:0033539">
    <property type="term" value="P:fatty acid beta-oxidation using acyl-CoA dehydrogenase"/>
    <property type="evidence" value="ECO:0007669"/>
    <property type="project" value="TreeGrafter"/>
</dbReference>
<evidence type="ECO:0000313" key="13">
    <source>
        <dbReference type="Proteomes" id="UP000240493"/>
    </source>
</evidence>
<dbReference type="InterPro" id="IPR018206">
    <property type="entry name" value="ETF_asu_C_CS"/>
</dbReference>